<dbReference type="InterPro" id="IPR013249">
    <property type="entry name" value="RNA_pol_sigma70_r4_t2"/>
</dbReference>
<evidence type="ECO:0000256" key="4">
    <source>
        <dbReference type="ARBA" id="ARBA00023163"/>
    </source>
</evidence>
<feature type="domain" description="RNA polymerase sigma factor 70 region 4 type 2" evidence="6">
    <location>
        <begin position="125"/>
        <end position="173"/>
    </location>
</feature>
<dbReference type="PANTHER" id="PTHR43133:SF46">
    <property type="entry name" value="RNA POLYMERASE SIGMA-70 FACTOR ECF SUBFAMILY"/>
    <property type="match status" value="1"/>
</dbReference>
<comment type="caution">
    <text evidence="7">The sequence shown here is derived from an EMBL/GenBank/DDBJ whole genome shotgun (WGS) entry which is preliminary data.</text>
</comment>
<dbReference type="NCBIfam" id="TIGR02937">
    <property type="entry name" value="sigma70-ECF"/>
    <property type="match status" value="1"/>
</dbReference>
<keyword evidence="3" id="KW-0731">Sigma factor</keyword>
<evidence type="ECO:0000313" key="8">
    <source>
        <dbReference type="Proteomes" id="UP001595526"/>
    </source>
</evidence>
<dbReference type="InterPro" id="IPR007627">
    <property type="entry name" value="RNA_pol_sigma70_r2"/>
</dbReference>
<reference evidence="8" key="1">
    <citation type="journal article" date="2019" name="Int. J. Syst. Evol. Microbiol.">
        <title>The Global Catalogue of Microorganisms (GCM) 10K type strain sequencing project: providing services to taxonomists for standard genome sequencing and annotation.</title>
        <authorList>
            <consortium name="The Broad Institute Genomics Platform"/>
            <consortium name="The Broad Institute Genome Sequencing Center for Infectious Disease"/>
            <person name="Wu L."/>
            <person name="Ma J."/>
        </authorList>
    </citation>
    <scope>NUCLEOTIDE SEQUENCE [LARGE SCALE GENOMIC DNA]</scope>
    <source>
        <strain evidence="8">KCTC 52416</strain>
    </source>
</reference>
<sequence length="198" mass="23028">MLRIHGNNRKEWLAALKLGDHQAFESLYLQYKRQIYHNLYRLMHHHEVAEELTHDTFLKVWQLRETLDSDRSISAFLQKIAGNLAMDYYRRAARDKRMQEELIRTAALHDPAPGEQLERAESQALVRAVLERLPPKRRAVFALCRLEGKSYAEAAEILGIGVGTVNDHIVKATRFLRAELAKHPDLHILVVFQTAFYF</sequence>
<dbReference type="Gene3D" id="1.10.1740.10">
    <property type="match status" value="1"/>
</dbReference>
<dbReference type="PANTHER" id="PTHR43133">
    <property type="entry name" value="RNA POLYMERASE ECF-TYPE SIGMA FACTO"/>
    <property type="match status" value="1"/>
</dbReference>
<evidence type="ECO:0000256" key="2">
    <source>
        <dbReference type="ARBA" id="ARBA00023015"/>
    </source>
</evidence>
<evidence type="ECO:0000259" key="5">
    <source>
        <dbReference type="Pfam" id="PF04542"/>
    </source>
</evidence>
<dbReference type="SUPFAM" id="SSF88946">
    <property type="entry name" value="Sigma2 domain of RNA polymerase sigma factors"/>
    <property type="match status" value="1"/>
</dbReference>
<dbReference type="InterPro" id="IPR036388">
    <property type="entry name" value="WH-like_DNA-bd_sf"/>
</dbReference>
<dbReference type="InterPro" id="IPR013325">
    <property type="entry name" value="RNA_pol_sigma_r2"/>
</dbReference>
<evidence type="ECO:0000256" key="1">
    <source>
        <dbReference type="ARBA" id="ARBA00010641"/>
    </source>
</evidence>
<organism evidence="7 8">
    <name type="scientific">Parapedobacter deserti</name>
    <dbReference type="NCBI Taxonomy" id="1912957"/>
    <lineage>
        <taxon>Bacteria</taxon>
        <taxon>Pseudomonadati</taxon>
        <taxon>Bacteroidota</taxon>
        <taxon>Sphingobacteriia</taxon>
        <taxon>Sphingobacteriales</taxon>
        <taxon>Sphingobacteriaceae</taxon>
        <taxon>Parapedobacter</taxon>
    </lineage>
</organism>
<proteinExistence type="inferred from homology"/>
<keyword evidence="4" id="KW-0804">Transcription</keyword>
<dbReference type="NCBIfam" id="TIGR02985">
    <property type="entry name" value="Sig70_bacteroi1"/>
    <property type="match status" value="1"/>
</dbReference>
<dbReference type="SUPFAM" id="SSF88659">
    <property type="entry name" value="Sigma3 and sigma4 domains of RNA polymerase sigma factors"/>
    <property type="match status" value="1"/>
</dbReference>
<dbReference type="InterPro" id="IPR013324">
    <property type="entry name" value="RNA_pol_sigma_r3/r4-like"/>
</dbReference>
<accession>A0ABV7JLX9</accession>
<comment type="similarity">
    <text evidence="1">Belongs to the sigma-70 factor family. ECF subfamily.</text>
</comment>
<feature type="domain" description="RNA polymerase sigma-70 region 2" evidence="5">
    <location>
        <begin position="27"/>
        <end position="94"/>
    </location>
</feature>
<name>A0ABV7JLX9_9SPHI</name>
<evidence type="ECO:0000313" key="7">
    <source>
        <dbReference type="EMBL" id="MFC3198197.1"/>
    </source>
</evidence>
<dbReference type="InterPro" id="IPR039425">
    <property type="entry name" value="RNA_pol_sigma-70-like"/>
</dbReference>
<protein>
    <submittedName>
        <fullName evidence="7">RNA polymerase sigma factor</fullName>
    </submittedName>
</protein>
<dbReference type="Proteomes" id="UP001595526">
    <property type="component" value="Unassembled WGS sequence"/>
</dbReference>
<evidence type="ECO:0000259" key="6">
    <source>
        <dbReference type="Pfam" id="PF08281"/>
    </source>
</evidence>
<keyword evidence="2" id="KW-0805">Transcription regulation</keyword>
<dbReference type="InterPro" id="IPR014327">
    <property type="entry name" value="RNA_pol_sigma70_bacteroid"/>
</dbReference>
<dbReference type="Gene3D" id="1.10.10.10">
    <property type="entry name" value="Winged helix-like DNA-binding domain superfamily/Winged helix DNA-binding domain"/>
    <property type="match status" value="1"/>
</dbReference>
<dbReference type="Pfam" id="PF08281">
    <property type="entry name" value="Sigma70_r4_2"/>
    <property type="match status" value="1"/>
</dbReference>
<dbReference type="Pfam" id="PF04542">
    <property type="entry name" value="Sigma70_r2"/>
    <property type="match status" value="1"/>
</dbReference>
<dbReference type="EMBL" id="JBHRTA010000035">
    <property type="protein sequence ID" value="MFC3198197.1"/>
    <property type="molecule type" value="Genomic_DNA"/>
</dbReference>
<dbReference type="CDD" id="cd06171">
    <property type="entry name" value="Sigma70_r4"/>
    <property type="match status" value="1"/>
</dbReference>
<dbReference type="InterPro" id="IPR014284">
    <property type="entry name" value="RNA_pol_sigma-70_dom"/>
</dbReference>
<dbReference type="RefSeq" id="WP_379022623.1">
    <property type="nucleotide sequence ID" value="NZ_JBHRTA010000035.1"/>
</dbReference>
<evidence type="ECO:0000256" key="3">
    <source>
        <dbReference type="ARBA" id="ARBA00023082"/>
    </source>
</evidence>
<keyword evidence="8" id="KW-1185">Reference proteome</keyword>
<gene>
    <name evidence="7" type="ORF">ACFOET_11300</name>
</gene>